<organism evidence="3 4">
    <name type="scientific">Phytohabitans suffuscus</name>
    <dbReference type="NCBI Taxonomy" id="624315"/>
    <lineage>
        <taxon>Bacteria</taxon>
        <taxon>Bacillati</taxon>
        <taxon>Actinomycetota</taxon>
        <taxon>Actinomycetes</taxon>
        <taxon>Micromonosporales</taxon>
        <taxon>Micromonosporaceae</taxon>
    </lineage>
</organism>
<gene>
    <name evidence="3" type="ORF">Psuf_066260</name>
</gene>
<reference evidence="3 4" key="1">
    <citation type="submission" date="2020-03" db="EMBL/GenBank/DDBJ databases">
        <title>Whole genome shotgun sequence of Phytohabitans suffuscus NBRC 105367.</title>
        <authorList>
            <person name="Komaki H."/>
            <person name="Tamura T."/>
        </authorList>
    </citation>
    <scope>NUCLEOTIDE SEQUENCE [LARGE SCALE GENOMIC DNA]</scope>
    <source>
        <strain evidence="3 4">NBRC 105367</strain>
    </source>
</reference>
<accession>A0A6F8YTK7</accession>
<evidence type="ECO:0000313" key="4">
    <source>
        <dbReference type="Proteomes" id="UP000503011"/>
    </source>
</evidence>
<feature type="compositionally biased region" description="Basic residues" evidence="1">
    <location>
        <begin position="389"/>
        <end position="413"/>
    </location>
</feature>
<feature type="region of interest" description="Disordered" evidence="1">
    <location>
        <begin position="13"/>
        <end position="43"/>
    </location>
</feature>
<proteinExistence type="predicted"/>
<feature type="chain" id="PRO_5039292084" evidence="2">
    <location>
        <begin position="17"/>
        <end position="423"/>
    </location>
</feature>
<dbReference type="AlphaFoldDB" id="A0A6F8YTK7"/>
<reference evidence="3 4" key="2">
    <citation type="submission" date="2020-03" db="EMBL/GenBank/DDBJ databases">
        <authorList>
            <person name="Ichikawa N."/>
            <person name="Kimura A."/>
            <person name="Kitahashi Y."/>
            <person name="Uohara A."/>
        </authorList>
    </citation>
    <scope>NUCLEOTIDE SEQUENCE [LARGE SCALE GENOMIC DNA]</scope>
    <source>
        <strain evidence="3 4">NBRC 105367</strain>
    </source>
</reference>
<keyword evidence="2" id="KW-0732">Signal</keyword>
<feature type="compositionally biased region" description="Polar residues" evidence="1">
    <location>
        <begin position="414"/>
        <end position="423"/>
    </location>
</feature>
<feature type="region of interest" description="Disordered" evidence="1">
    <location>
        <begin position="356"/>
        <end position="423"/>
    </location>
</feature>
<sequence length="423" mass="43920">MTASVALSLLAAPAAADPPTPPPAAKARPASATVPDPDRRLGKQWRTSTDDVVIAVPGATGLHILAARERDAYRWRTAATLAVDGIQADLWTGQICVTGDRHTAVAVFAPRHFANKPATFDRGGFAATVDLLTGAVRHLEQRVSLAYFNPGCGRAGTAVLTTDNTETDGRTVLHLLDTSSGAVRSTAVHGQLTSAVPHGSGFVAAHGHRLVEVDGSARVRTLASVDAVPHTILVDRRDGIGFLTTGGDTTSVWRATATSDKAARIGAGPRSTVNLLGGAGGDVFVAGAGAGAEAVLPHRWTALRDTSVAALSAQGRLAIRRSQPAAAAPVPPFDVRIEAATVVDGRPVEFAAVVDPPTRARTPSGGPAAGDGLRVLADPLPGRTTPRSRSARARCRATTRSCRRTSRVRHRSNGRSTSRCAER</sequence>
<evidence type="ECO:0000313" key="3">
    <source>
        <dbReference type="EMBL" id="BCB89313.1"/>
    </source>
</evidence>
<name>A0A6F8YTK7_9ACTN</name>
<protein>
    <submittedName>
        <fullName evidence="3">Uncharacterized protein</fullName>
    </submittedName>
</protein>
<evidence type="ECO:0000256" key="2">
    <source>
        <dbReference type="SAM" id="SignalP"/>
    </source>
</evidence>
<dbReference type="KEGG" id="psuu:Psuf_066260"/>
<feature type="compositionally biased region" description="Low complexity" evidence="1">
    <location>
        <begin position="25"/>
        <end position="35"/>
    </location>
</feature>
<dbReference type="Proteomes" id="UP000503011">
    <property type="component" value="Chromosome"/>
</dbReference>
<dbReference type="EMBL" id="AP022871">
    <property type="protein sequence ID" value="BCB89313.1"/>
    <property type="molecule type" value="Genomic_DNA"/>
</dbReference>
<feature type="signal peptide" evidence="2">
    <location>
        <begin position="1"/>
        <end position="16"/>
    </location>
</feature>
<keyword evidence="4" id="KW-1185">Reference proteome</keyword>
<evidence type="ECO:0000256" key="1">
    <source>
        <dbReference type="SAM" id="MobiDB-lite"/>
    </source>
</evidence>